<feature type="domain" description="RNA polymerase sigma factor 70 region 4 type 2" evidence="7">
    <location>
        <begin position="118"/>
        <end position="168"/>
    </location>
</feature>
<evidence type="ECO:0000256" key="4">
    <source>
        <dbReference type="ARBA" id="ARBA00023125"/>
    </source>
</evidence>
<dbReference type="SUPFAM" id="SSF88659">
    <property type="entry name" value="Sigma3 and sigma4 domains of RNA polymerase sigma factors"/>
    <property type="match status" value="1"/>
</dbReference>
<dbReference type="InterPro" id="IPR036388">
    <property type="entry name" value="WH-like_DNA-bd_sf"/>
</dbReference>
<keyword evidence="3" id="KW-0731">Sigma factor</keyword>
<evidence type="ECO:0000256" key="1">
    <source>
        <dbReference type="ARBA" id="ARBA00010641"/>
    </source>
</evidence>
<organism evidence="8 9">
    <name type="scientific">Psychroserpens ponticola</name>
    <dbReference type="NCBI Taxonomy" id="2932268"/>
    <lineage>
        <taxon>Bacteria</taxon>
        <taxon>Pseudomonadati</taxon>
        <taxon>Bacteroidota</taxon>
        <taxon>Flavobacteriia</taxon>
        <taxon>Flavobacteriales</taxon>
        <taxon>Flavobacteriaceae</taxon>
        <taxon>Psychroserpens</taxon>
    </lineage>
</organism>
<dbReference type="PANTHER" id="PTHR43133">
    <property type="entry name" value="RNA POLYMERASE ECF-TYPE SIGMA FACTO"/>
    <property type="match status" value="1"/>
</dbReference>
<dbReference type="CDD" id="cd06171">
    <property type="entry name" value="Sigma70_r4"/>
    <property type="match status" value="1"/>
</dbReference>
<evidence type="ECO:0000259" key="7">
    <source>
        <dbReference type="Pfam" id="PF08281"/>
    </source>
</evidence>
<gene>
    <name evidence="8" type="ORF">MUN68_014250</name>
</gene>
<evidence type="ECO:0000313" key="8">
    <source>
        <dbReference type="EMBL" id="WCO01218.1"/>
    </source>
</evidence>
<keyword evidence="4" id="KW-0238">DNA-binding</keyword>
<sequence>MKKLTDEELMLDVARGNLDAMAHIFERYNKRLYNFYFQMIRDKAICEDMTQTVFYKVMRYRTSYKGGQFVSWIFKIARNVFSDQYQKSKKTSNTEDLEFVASKKTDNKIERNDDVAHLHNALNKLNKEEKELIVLNRFQGMKYDKIAEIMGSSEGAVKVKVHRIIKKLKTVYLETI</sequence>
<dbReference type="InterPro" id="IPR039425">
    <property type="entry name" value="RNA_pol_sigma-70-like"/>
</dbReference>
<accession>A0ABY7RW48</accession>
<dbReference type="InterPro" id="IPR013324">
    <property type="entry name" value="RNA_pol_sigma_r3/r4-like"/>
</dbReference>
<evidence type="ECO:0000256" key="5">
    <source>
        <dbReference type="ARBA" id="ARBA00023163"/>
    </source>
</evidence>
<dbReference type="RefSeq" id="WP_249993767.1">
    <property type="nucleotide sequence ID" value="NZ_CP116221.1"/>
</dbReference>
<keyword evidence="9" id="KW-1185">Reference proteome</keyword>
<dbReference type="NCBIfam" id="TIGR02937">
    <property type="entry name" value="sigma70-ECF"/>
    <property type="match status" value="1"/>
</dbReference>
<evidence type="ECO:0000256" key="2">
    <source>
        <dbReference type="ARBA" id="ARBA00023015"/>
    </source>
</evidence>
<evidence type="ECO:0000259" key="6">
    <source>
        <dbReference type="Pfam" id="PF04542"/>
    </source>
</evidence>
<dbReference type="PANTHER" id="PTHR43133:SF52">
    <property type="entry name" value="ECF RNA POLYMERASE SIGMA FACTOR SIGL"/>
    <property type="match status" value="1"/>
</dbReference>
<reference evidence="8 9" key="1">
    <citation type="submission" date="2023-01" db="EMBL/GenBank/DDBJ databases">
        <title>Psychroserpens ponticola sp. nov., isolated from seawater.</title>
        <authorList>
            <person name="Kristyanto S."/>
            <person name="Jung J."/>
            <person name="Kim J.M."/>
            <person name="Jeon C.O."/>
        </authorList>
    </citation>
    <scope>NUCLEOTIDE SEQUENCE [LARGE SCALE GENOMIC DNA]</scope>
    <source>
        <strain evidence="8 9">MSW6</strain>
    </source>
</reference>
<keyword evidence="5" id="KW-0804">Transcription</keyword>
<dbReference type="InterPro" id="IPR014284">
    <property type="entry name" value="RNA_pol_sigma-70_dom"/>
</dbReference>
<dbReference type="SUPFAM" id="SSF88946">
    <property type="entry name" value="Sigma2 domain of RNA polymerase sigma factors"/>
    <property type="match status" value="1"/>
</dbReference>
<proteinExistence type="inferred from homology"/>
<dbReference type="EMBL" id="CP116221">
    <property type="protein sequence ID" value="WCO01218.1"/>
    <property type="molecule type" value="Genomic_DNA"/>
</dbReference>
<dbReference type="Gene3D" id="1.10.1740.10">
    <property type="match status" value="1"/>
</dbReference>
<dbReference type="Gene3D" id="1.10.10.10">
    <property type="entry name" value="Winged helix-like DNA-binding domain superfamily/Winged helix DNA-binding domain"/>
    <property type="match status" value="1"/>
</dbReference>
<dbReference type="Pfam" id="PF08281">
    <property type="entry name" value="Sigma70_r4_2"/>
    <property type="match status" value="1"/>
</dbReference>
<comment type="similarity">
    <text evidence="1">Belongs to the sigma-70 factor family. ECF subfamily.</text>
</comment>
<name>A0ABY7RW48_9FLAO</name>
<protein>
    <submittedName>
        <fullName evidence="8">RNA polymerase sigma factor</fullName>
    </submittedName>
</protein>
<dbReference type="Proteomes" id="UP001202717">
    <property type="component" value="Chromosome"/>
</dbReference>
<keyword evidence="2" id="KW-0805">Transcription regulation</keyword>
<dbReference type="InterPro" id="IPR013325">
    <property type="entry name" value="RNA_pol_sigma_r2"/>
</dbReference>
<evidence type="ECO:0000313" key="9">
    <source>
        <dbReference type="Proteomes" id="UP001202717"/>
    </source>
</evidence>
<dbReference type="Pfam" id="PF04542">
    <property type="entry name" value="Sigma70_r2"/>
    <property type="match status" value="1"/>
</dbReference>
<evidence type="ECO:0000256" key="3">
    <source>
        <dbReference type="ARBA" id="ARBA00023082"/>
    </source>
</evidence>
<feature type="domain" description="RNA polymerase sigma-70 region 2" evidence="6">
    <location>
        <begin position="24"/>
        <end position="90"/>
    </location>
</feature>
<dbReference type="InterPro" id="IPR007627">
    <property type="entry name" value="RNA_pol_sigma70_r2"/>
</dbReference>
<dbReference type="InterPro" id="IPR013249">
    <property type="entry name" value="RNA_pol_sigma70_r4_t2"/>
</dbReference>